<dbReference type="Pfam" id="PF02210">
    <property type="entry name" value="Laminin_G_2"/>
    <property type="match status" value="2"/>
</dbReference>
<evidence type="ECO:0000256" key="15">
    <source>
        <dbReference type="SAM" id="MobiDB-lite"/>
    </source>
</evidence>
<feature type="domain" description="Laminin G" evidence="17">
    <location>
        <begin position="1643"/>
        <end position="1828"/>
    </location>
</feature>
<dbReference type="PROSITE" id="PS50853">
    <property type="entry name" value="FN3"/>
    <property type="match status" value="18"/>
</dbReference>
<feature type="region of interest" description="Disordered" evidence="15">
    <location>
        <begin position="1878"/>
        <end position="1905"/>
    </location>
</feature>
<dbReference type="Gene3D" id="2.60.40.10">
    <property type="entry name" value="Immunoglobulins"/>
    <property type="match status" value="20"/>
</dbReference>
<dbReference type="InterPro" id="IPR050713">
    <property type="entry name" value="RTP_Phos/Ushers"/>
</dbReference>
<feature type="disulfide bond" evidence="14">
    <location>
        <begin position="926"/>
        <end position="943"/>
    </location>
</feature>
<keyword evidence="8" id="KW-0130">Cell adhesion</keyword>
<feature type="domain" description="Fibronectin type-III" evidence="19">
    <location>
        <begin position="2052"/>
        <end position="2150"/>
    </location>
</feature>
<evidence type="ECO:0000256" key="8">
    <source>
        <dbReference type="ARBA" id="ARBA00022889"/>
    </source>
</evidence>
<dbReference type="InterPro" id="IPR006558">
    <property type="entry name" value="LamG-like"/>
</dbReference>
<feature type="domain" description="Fibronectin type-III" evidence="19">
    <location>
        <begin position="3250"/>
        <end position="3338"/>
    </location>
</feature>
<feature type="domain" description="Fibronectin type-III" evidence="19">
    <location>
        <begin position="4148"/>
        <end position="4256"/>
    </location>
</feature>
<keyword evidence="13 14" id="KW-0424">Laminin EGF-like domain</keyword>
<dbReference type="SMART" id="SM00060">
    <property type="entry name" value="FN3"/>
    <property type="match status" value="23"/>
</dbReference>
<dbReference type="FunFam" id="2.10.25.10:FF:000224">
    <property type="entry name" value="Usherin"/>
    <property type="match status" value="1"/>
</dbReference>
<evidence type="ECO:0000259" key="19">
    <source>
        <dbReference type="PROSITE" id="PS50853"/>
    </source>
</evidence>
<feature type="disulfide bond" evidence="14">
    <location>
        <begin position="996"/>
        <end position="1005"/>
    </location>
</feature>
<feature type="domain" description="Laminin EGF-like" evidence="18">
    <location>
        <begin position="770"/>
        <end position="821"/>
    </location>
</feature>
<evidence type="ECO:0000256" key="12">
    <source>
        <dbReference type="ARBA" id="ARBA00023273"/>
    </source>
</evidence>
<dbReference type="InterPro" id="IPR002049">
    <property type="entry name" value="LE_dom"/>
</dbReference>
<comment type="subcellular location">
    <subcellularLocation>
        <location evidence="2">Cell projection</location>
    </subcellularLocation>
    <subcellularLocation>
        <location evidence="1">Secreted</location>
        <location evidence="1">Extracellular space</location>
        <location evidence="1">Extracellular matrix</location>
        <location evidence="1">Basement membrane</location>
    </subcellularLocation>
</comment>
<evidence type="ECO:0000256" key="14">
    <source>
        <dbReference type="PROSITE-ProRule" id="PRU00460"/>
    </source>
</evidence>
<protein>
    <submittedName>
        <fullName evidence="22">Usher syndrome 2A (autosomal recessive, mild)</fullName>
    </submittedName>
</protein>
<evidence type="ECO:0000256" key="4">
    <source>
        <dbReference type="ARBA" id="ARBA00022530"/>
    </source>
</evidence>
<feature type="domain" description="Fibronectin type-III" evidence="19">
    <location>
        <begin position="2311"/>
        <end position="2403"/>
    </location>
</feature>
<feature type="compositionally biased region" description="Basic residues" evidence="15">
    <location>
        <begin position="1955"/>
        <end position="1964"/>
    </location>
</feature>
<feature type="domain" description="Fibronectin type-III" evidence="19">
    <location>
        <begin position="3704"/>
        <end position="3796"/>
    </location>
</feature>
<dbReference type="GO" id="GO:0042995">
    <property type="term" value="C:cell projection"/>
    <property type="evidence" value="ECO:0007669"/>
    <property type="project" value="UniProtKB-SubCell"/>
</dbReference>
<dbReference type="SMART" id="SM00282">
    <property type="entry name" value="LamG"/>
    <property type="match status" value="3"/>
</dbReference>
<dbReference type="Proteomes" id="UP000472277">
    <property type="component" value="Chromosome 33"/>
</dbReference>
<keyword evidence="6" id="KW-0677">Repeat</keyword>
<evidence type="ECO:0000259" key="18">
    <source>
        <dbReference type="PROSITE" id="PS50027"/>
    </source>
</evidence>
<keyword evidence="10 14" id="KW-1015">Disulfide bond</keyword>
<feature type="domain" description="Laminin EGF-like" evidence="18">
    <location>
        <begin position="721"/>
        <end position="769"/>
    </location>
</feature>
<dbReference type="InterPro" id="IPR001791">
    <property type="entry name" value="Laminin_G"/>
</dbReference>
<evidence type="ECO:0000313" key="23">
    <source>
        <dbReference type="Proteomes" id="UP000472277"/>
    </source>
</evidence>
<feature type="domain" description="Laminin G" evidence="17">
    <location>
        <begin position="1477"/>
        <end position="1638"/>
    </location>
</feature>
<feature type="domain" description="Fibronectin type-III" evidence="19">
    <location>
        <begin position="4061"/>
        <end position="4146"/>
    </location>
</feature>
<feature type="domain" description="Fibronectin type-III" evidence="19">
    <location>
        <begin position="1965"/>
        <end position="2051"/>
    </location>
</feature>
<feature type="domain" description="Laminin N-terminal" evidence="21">
    <location>
        <begin position="235"/>
        <end position="491"/>
    </location>
</feature>
<dbReference type="GO" id="GO:0005604">
    <property type="term" value="C:basement membrane"/>
    <property type="evidence" value="ECO:0007669"/>
    <property type="project" value="UniProtKB-SubCell"/>
</dbReference>
<dbReference type="InterPro" id="IPR036116">
    <property type="entry name" value="FN3_sf"/>
</dbReference>
<feature type="domain" description="Fibronectin type-III" evidence="19">
    <location>
        <begin position="1027"/>
        <end position="1118"/>
    </location>
</feature>
<feature type="domain" description="Fibronectin type-III" evidence="19">
    <location>
        <begin position="1208"/>
        <end position="1331"/>
    </location>
</feature>
<feature type="compositionally biased region" description="Polar residues" evidence="15">
    <location>
        <begin position="1889"/>
        <end position="1905"/>
    </location>
</feature>
<evidence type="ECO:0000256" key="10">
    <source>
        <dbReference type="ARBA" id="ARBA00023157"/>
    </source>
</evidence>
<feature type="domain" description="Fibronectin type-III" evidence="19">
    <location>
        <begin position="2151"/>
        <end position="2239"/>
    </location>
</feature>
<keyword evidence="5" id="KW-0732">Signal</keyword>
<feature type="domain" description="Reverse transcriptase" evidence="20">
    <location>
        <begin position="3815"/>
        <end position="4042"/>
    </location>
</feature>
<feature type="domain" description="Laminin EGF-like" evidence="18">
    <location>
        <begin position="924"/>
        <end position="974"/>
    </location>
</feature>
<feature type="transmembrane region" description="Helical" evidence="16">
    <location>
        <begin position="4363"/>
        <end position="4385"/>
    </location>
</feature>
<dbReference type="InParanoid" id="A0A674EKI4"/>
<dbReference type="OMA" id="LYMDGML"/>
<feature type="disulfide bond" evidence="14">
    <location>
        <begin position="975"/>
        <end position="987"/>
    </location>
</feature>
<feature type="disulfide bond" evidence="14">
    <location>
        <begin position="723"/>
        <end position="740"/>
    </location>
</feature>
<dbReference type="Gene3D" id="2.60.120.200">
    <property type="match status" value="4"/>
</dbReference>
<dbReference type="InterPro" id="IPR000477">
    <property type="entry name" value="RT_dom"/>
</dbReference>
<dbReference type="GeneTree" id="ENSGT00940000158456"/>
<dbReference type="Pfam" id="PF00041">
    <property type="entry name" value="fn3"/>
    <property type="match status" value="8"/>
</dbReference>
<dbReference type="PRINTS" id="PR00011">
    <property type="entry name" value="EGFLAMININ"/>
</dbReference>
<reference evidence="22" key="2">
    <citation type="submission" date="2025-09" db="UniProtKB">
        <authorList>
            <consortium name="Ensembl"/>
        </authorList>
    </citation>
    <scope>IDENTIFICATION</scope>
</reference>
<evidence type="ECO:0000256" key="9">
    <source>
        <dbReference type="ARBA" id="ARBA00023054"/>
    </source>
</evidence>
<name>A0A674EKI4_SALTR</name>
<reference evidence="22" key="1">
    <citation type="submission" date="2025-08" db="UniProtKB">
        <authorList>
            <consortium name="Ensembl"/>
        </authorList>
    </citation>
    <scope>IDENTIFICATION</scope>
</reference>
<dbReference type="PANTHER" id="PTHR46957">
    <property type="entry name" value="CYTOKINE RECEPTOR"/>
    <property type="match status" value="1"/>
</dbReference>
<evidence type="ECO:0000256" key="11">
    <source>
        <dbReference type="ARBA" id="ARBA00023180"/>
    </source>
</evidence>
<dbReference type="GO" id="GO:0007155">
    <property type="term" value="P:cell adhesion"/>
    <property type="evidence" value="ECO:0007669"/>
    <property type="project" value="UniProtKB-KW"/>
</dbReference>
<dbReference type="SUPFAM" id="SSF49899">
    <property type="entry name" value="Concanavalin A-like lectins/glucanases"/>
    <property type="match status" value="3"/>
</dbReference>
<evidence type="ECO:0000259" key="20">
    <source>
        <dbReference type="PROSITE" id="PS50878"/>
    </source>
</evidence>
<dbReference type="Pfam" id="PF00078">
    <property type="entry name" value="RVT_1"/>
    <property type="match status" value="1"/>
</dbReference>
<dbReference type="InterPro" id="IPR013320">
    <property type="entry name" value="ConA-like_dom_sf"/>
</dbReference>
<dbReference type="PROSITE" id="PS50027">
    <property type="entry name" value="EGF_LAM_2"/>
    <property type="match status" value="6"/>
</dbReference>
<dbReference type="CDD" id="cd00063">
    <property type="entry name" value="FN3"/>
    <property type="match status" value="17"/>
</dbReference>
<sequence length="4518" mass="489685">FLPNPLSPNFPKTQRNGGHFPRLENIGAHKPVTLSPARSSCGTPERTTYCHSPTSLEELHNCSQAFCNQECPYRSSTPPHAPLLLPAHWDTCVTQDGLDPRSRSLGHLGSFTLAVWIKPEAPGDMTVLEKSSEERLVFLLTVSESAVKLQYSQPSGQTGTLTFSTQGRLTVDRWTHLALQVHGKSVSLFLDGLEEDGTPFDTRPLTSPISDIRTDSTMRVGLSSNGSDQFMGRMQDFRFYPNTLTNREIVKVYSGFLPPLHAQSECRCPPSHPRVHPLVERYCIPNAVEDTTNNRVLRLNMDAHPVSYINDQDMGTAWVSNILTGPEDMDQGLTITIDLVNGQYQVFYVILQLVSPQPEALHIQRRCSNSSSSSNSSSVETEWLDWQYMARDCSLFGLQNNGPLLRPDSVNCLQFPSDVPYSQGNITFSMLTPEPNLRPGYNDFYNTPALQQMVQATWVRIHLSGQYHTQNTGAPQRHRYYGVNEITISGRCECHGHADQCDTSVTPYRCACLPESHTEGHNCQRCAPLYNDKPYRSGDQVQAYSCRPCDCHGHALSCHYDITADAHPTEHYRGGGGVCDDCMHNTTGRSCESCVSQFYREVVADPRSEVVCRPCDCHTPGSINGSLECHPVGGQCKCKRRVSGRRCDACQVGFYSLQPWGPEGCLPCGCSAAGTRGDDGTCHQQSGQCQCKTHVIGLTCDRCDYGYKLLNSSHLDGCVGCDCDPVGSLSPFCEPEGGQCECREGVGGQRCDSCARGLYGLHHTGSCIPCLCSPDGTVPGTVCDPETGQCVCKENTEGPRCDSCRRGYHSLERRNSLGCLACACDVRGTLEGCVCDPVNAQCPCREGVEGPYYNMTFDPQGSSQGCVPCVCDPTGTVEGTMCDADTGQCVCVSTRHGRDCGRCRPGYFLSVSELGSEMSVCVECDCHPVGSSGQVCGGQTGQCVCVDPSVGGRRCDQCQELHYGFNPGLGRCQACVCNSVGGVNGSCHPETGRCQCKALVTGDRCDRCVPGASHLDSDNHLGCSKAPIQQPSPVGLVLTATSIRLTWRPPDAPNTHTLNYTLLRDGLDIHTTQSPVTYVDSGLSPFVDYSYQLVTANVNGQTVSVPVSYQTLAAVPDPDHILLTLVGRPGPTTANLNWTRTQNTSGPQERYGPVGLEAGTGRERVHYTGLETQAAAAGLSPYTHYNLTLQACTTGGCTSTAPLPLLTSPSPPQGQPPPRVNATGPHQIHAAWDPPVRPNGVIIRYELFIRGPMESQNTTSPAPERRVFVSSGWLDPRLPSDSAKESALPPPQSGAMVTDLQPFSTYQLRVLTVNMAGSVISDWTTARTQEGAPEFVAPPEVSAVSSSSLKVAWRSARGQEARGQVTEYRVNLVTEQRSNPYAPPVLYVASPSERVYVAEGLEAYRRYDFTVTLCTSLGCVTSLPASGRTLPTAPAGLAPPRLRPVHGTLMEVTWDPPSQPHGPPPLYQVCLGTLLISHALIYTSLLLLLFSSLLPPPPGLRLSFRTRASDGLLLCAVSPGNQEEYLALQIRNGSPYFLFDPQGWAVGVGVEGDGGRSYNDGQWHSVMATRKQAVGTIIVDDQYQGNTHCDAQLVQQGFSGCLRDVQVKMIDSPSEVWQPLDWSRATERVVAYESWEGCPAHTEEGAHFLGQGFLELSPEVFSGGEDFDISFEFRTDQLNALLLFSYNTHTSDYILAELEGGMLSLVLSWRGHMTELSMWAGLSYCDGGWNQLSLVKQGDVISASMNDWSEQLRGAAGGELGVDSPLYLGGVPPELNHGALVSHSLGGCVRGVTVRSGPVTGSGGVPDVSAVSLSASTRRSVRINLDGCPATDSIFYCRGNDSVLVYMGRETQARDLGVQPFTEYLYRVVASGEGGWTTGPWERGRSRETVPQSVAPPSSLQSGSGFSVQVSWAPPLQVRGVIDRYELRAYDLDQPDSTPVTASYLSTGNHTGKIHTHTHTHTHTQGRDVSPPSAVSTPSSLAVSWGPPARPNGLITDYLLYHNGQLLYQGNNTHLNITGLGVYSPHMFVLSVCTAAGCSNSSQVTLLTSQQPPGDMEPPSLTVLDSRTVYIQWSRPEQVNGVLEFYSVYLSVEGEEPVCVYNSSELFEDHTLRNLTPGTTYNFTVTACTGGGCSFSPPSEAHTEESTPENIPAPYVIPLSPHALNITWTPPDTPNGVISSYGVWMNGVLVQNSTSLWFSVDHLSPWSLHSFRVQACTAQGCALGPLVRPRGLLSWLPPGRANAPGPLYYDLQMRATLGTILTLCLLLSVLSLSLSLSLSPSLPPSLPRSLSPSLSPFPLSCPHPLPLGPGPVDPPVVSALQSHSVLVSWVPPAQPNGVITHYTLHLTSTLSLSHSTATVPGNTTSYSLYNLLPYQLYSLQVEACTPAGCTLSGESQSFHTPAAPPEGVPVPHLYSDTPTSVLLWVVERSVRGTQQVSTVVRLPPSPPPLSYLDHSSALSPWTSYQYRLVASTQAGSNTSAWANITTRPSRPAGLVPPRVDVLGPDSLQVMWSPPVIANGVIDRYEIRLPDPRVSHDDLSNLIVTVTDLVPYTDYLVTVLACSSGGGLIGGCTESLPTAVTTLPTIPQDLAPLAVVAVSESFLAVSWQPPDRPNGPNLRYELLRRKSRQPLAAQAPADLHRWFNVYAGDKLFHQDKGLSRFTWYQYQLLVYNDVGYSTGQLATGVTLAGVPLHPRQMLIMTISSLSTVSLHPSAQQDLQGEVELYTLRVESSHLRRTLTFPPGVDSTVIGDLQPNTHYRVSLQVSNGAYNTSNIEPEGVFPPEVVPVNSSTVRVLWSPPLQPNGAVTEYSVYLDETVHATADNTSGSYLLGGLLPFTVYDIKVEVCTVYGCVKSNATQVTTVEDLPADIAPPHIQVLSPRSVRVEWSSPGQPCGIMLGYEVWRKMLRPCGGAEWGSSVTQGGERSEVRCSYLQCSASQGVCGASCYQPQRQVCCDGVVYTSKPLHLCCEGRYLPSPNSSHTLCCGGKLLPPLPDHQCCGRYYIPVATGEVCCPDPGQGRVSVGVGDACCGRVPYSPSGGQLCCGGLLHDGYRSQCCGSTVIEDTLVCCGDAERGIPHTPLTGLSCCGEDYLNSSTSLCCVGHDGFPRMHPAGNGTVHFQCCGSEVINQEEECCNGVGYNPHRHVCADRVSSGLVKEVRSTLCSVSAASTAYCGSCSFNPSLYICTWVLSDPGLCSSQEDLIYSGVANRYSYTDSDLEPYTTYEYRVSAWNSYGRGYSNVTVVTTNEDTPWGVAPPHWSRLGDRDDVIQLHWQAPAKPNGDISHYVVLRDGQERYRGDEMSFTDVGGIRPFQEYEYWLRACNSAGCTDSSQVLAVTVQGVPEEVGSPIVTALGPGSLRLSWAPPSKSNGIIRLYHINMTSTGTIHTHTPSDGPLNYTVTGLQPHSDYSFVLVACTAVGCGASQPSTGHTLQDAPTGVWSSPRHVVVNSTAVELYWDQPLQPNGHVASYRLLRDGVTVFTLSPFLSLRYVFVLEASTSGGSGLSNRYVVQTPVSSPLGVPPPHNVTVVGPRSLFVSWKPPGHLPLYYNILLNPGSARSVMRTVGQDQYLSVSGLDPYTQYHIRVQACQADGCGLGEGVYVRTSEAPPEDMDPPTVTAAGATVIQVCWNPPHKPNGLITSYFIHRRPMGTQEELLVFIWSNGPLEFIDASDALQPFRQYQYSVLAHNSRGSARSQWASAVTMEAGPEDISPPIVTPTSAYSVQLNWTQPGQPNGRISQYRLVYRKQHTDPTLNSSTITALTVPVRQHTHTMCMCVCISLRVCVGHSLWCWCHLSLSCRLRFPKIGKQLLSSPSSKEGTLLTQTATDLYLSYPAFLRSSKAKSTNRLPTISNPTAPSPLCNLVSELVMGAPQPRVTAIDKKQYCAAVFIDLAKVVDYVNHHILIGRLNSLVFSNDCLAWFTNYFSDRVQCVRSDGLLSGPLAVSMGVPQGSILGPTLFSVYINDVSLPAGESLIHLYTDDAILYTSGPSLDTVLTTLQTSFNAIQLSFRGLQLLLNTSKTKCMLFNRSLPVPARPSSITTVWVVNSVGRSGSQWANGRTGPAPPEGVGPPTFLRILATSAVVDIRPPTRPNGIVSLYRVFSQGPNLSEGTSRQQTLHGLSPYTQYWVGVEACTCYQCCSQGPMSELRTQASPPAQQPSPRPVALTSRSVQVEWDEPLAPNGLIESCEVHVRSSCPQPPQPVPPLCVEGPIETRFFGRGRNYNVTGLQPYSSYQLRATCFNNMGSTASNWTTVTTLTEAPQYISPFEVYSNLTLVWLDWSASFSLNGLLRDYSLTDNSLRVYIGFHSYLYIPRISEKTLSLQVTCTTDIGSASTPIIRYSPATGMSPVEPTPGGKQGVGTQGPPVYSEMWFILLLVFLGLLVLAVLLGLLLRRALRKEPFIRERPPLVPLQKRSQAGGDLTRTGLTDSKIVGGGSRFSPMSVLRVPSQSQLSHAYSQNSLHRSVSQLIEQDRKSLMGEGGQDSGLVRGGGHDSGLYVEDDEFVEAIKAFSSVRKEHTMFTDTHL</sequence>
<keyword evidence="23" id="KW-1185">Reference proteome</keyword>
<dbReference type="SMART" id="SM00180">
    <property type="entry name" value="EGF_Lam"/>
    <property type="match status" value="10"/>
</dbReference>
<evidence type="ECO:0000256" key="16">
    <source>
        <dbReference type="SAM" id="Phobius"/>
    </source>
</evidence>
<dbReference type="Pfam" id="PF00053">
    <property type="entry name" value="EGF_laminin"/>
    <property type="match status" value="9"/>
</dbReference>
<dbReference type="PROSITE" id="PS50025">
    <property type="entry name" value="LAM_G_DOMAIN"/>
    <property type="match status" value="2"/>
</dbReference>
<organism evidence="22 23">
    <name type="scientific">Salmo trutta</name>
    <name type="common">Brown trout</name>
    <dbReference type="NCBI Taxonomy" id="8032"/>
    <lineage>
        <taxon>Eukaryota</taxon>
        <taxon>Metazoa</taxon>
        <taxon>Chordata</taxon>
        <taxon>Craniata</taxon>
        <taxon>Vertebrata</taxon>
        <taxon>Euteleostomi</taxon>
        <taxon>Actinopterygii</taxon>
        <taxon>Neopterygii</taxon>
        <taxon>Teleostei</taxon>
        <taxon>Protacanthopterygii</taxon>
        <taxon>Salmoniformes</taxon>
        <taxon>Salmonidae</taxon>
        <taxon>Salmoninae</taxon>
        <taxon>Salmo</taxon>
    </lineage>
</organism>
<feature type="domain" description="Fibronectin type-III" evidence="19">
    <location>
        <begin position="3147"/>
        <end position="3246"/>
    </location>
</feature>
<feature type="region of interest" description="Disordered" evidence="15">
    <location>
        <begin position="1134"/>
        <end position="1153"/>
    </location>
</feature>
<dbReference type="FunFam" id="2.60.40.10:FF:001379">
    <property type="entry name" value="Usherin"/>
    <property type="match status" value="1"/>
</dbReference>
<evidence type="ECO:0000259" key="21">
    <source>
        <dbReference type="PROSITE" id="PS51117"/>
    </source>
</evidence>
<dbReference type="PROSITE" id="PS50878">
    <property type="entry name" value="RT_POL"/>
    <property type="match status" value="1"/>
</dbReference>
<keyword evidence="3" id="KW-0964">Secreted</keyword>
<dbReference type="CDD" id="cd00110">
    <property type="entry name" value="LamG"/>
    <property type="match status" value="2"/>
</dbReference>
<keyword evidence="12" id="KW-0966">Cell projection</keyword>
<dbReference type="Gene3D" id="2.10.25.10">
    <property type="entry name" value="Laminin"/>
    <property type="match status" value="9"/>
</dbReference>
<keyword evidence="9" id="KW-0175">Coiled coil</keyword>
<evidence type="ECO:0000256" key="5">
    <source>
        <dbReference type="ARBA" id="ARBA00022729"/>
    </source>
</evidence>
<evidence type="ECO:0000256" key="7">
    <source>
        <dbReference type="ARBA" id="ARBA00022869"/>
    </source>
</evidence>
<feature type="region of interest" description="Disordered" evidence="15">
    <location>
        <begin position="1955"/>
        <end position="1983"/>
    </location>
</feature>
<dbReference type="FunFam" id="2.60.40.10:FF:001176">
    <property type="entry name" value="Usherin"/>
    <property type="match status" value="1"/>
</dbReference>
<dbReference type="InterPro" id="IPR003961">
    <property type="entry name" value="FN3_dom"/>
</dbReference>
<feature type="domain" description="Fibronectin type-III" evidence="19">
    <location>
        <begin position="2777"/>
        <end position="2867"/>
    </location>
</feature>
<feature type="region of interest" description="Disordered" evidence="15">
    <location>
        <begin position="1"/>
        <end position="21"/>
    </location>
</feature>
<feature type="disulfide bond" evidence="14">
    <location>
        <begin position="958"/>
        <end position="972"/>
    </location>
</feature>
<dbReference type="SMART" id="SM00136">
    <property type="entry name" value="LamNT"/>
    <property type="match status" value="1"/>
</dbReference>
<keyword evidence="16" id="KW-1133">Transmembrane helix</keyword>
<dbReference type="FunFam" id="2.10.25.10:FF:000090">
    <property type="entry name" value="laminin subunit alpha"/>
    <property type="match status" value="2"/>
</dbReference>
<evidence type="ECO:0000256" key="3">
    <source>
        <dbReference type="ARBA" id="ARBA00022525"/>
    </source>
</evidence>
<feature type="disulfide bond" evidence="14">
    <location>
        <begin position="792"/>
        <end position="801"/>
    </location>
</feature>
<feature type="compositionally biased region" description="Polar residues" evidence="15">
    <location>
        <begin position="1134"/>
        <end position="1147"/>
    </location>
</feature>
<feature type="compositionally biased region" description="Low complexity" evidence="15">
    <location>
        <begin position="1969"/>
        <end position="1983"/>
    </location>
</feature>
<keyword evidence="16" id="KW-0812">Transmembrane</keyword>
<feature type="disulfide bond" evidence="14">
    <location>
        <begin position="638"/>
        <end position="647"/>
    </location>
</feature>
<feature type="domain" description="Laminin EGF-like" evidence="18">
    <location>
        <begin position="615"/>
        <end position="667"/>
    </location>
</feature>
<feature type="disulfide bond" evidence="14">
    <location>
        <begin position="924"/>
        <end position="936"/>
    </location>
</feature>
<dbReference type="SUPFAM" id="SSF49265">
    <property type="entry name" value="Fibronectin type III"/>
    <property type="match status" value="17"/>
</dbReference>
<dbReference type="Gene3D" id="2.60.120.260">
    <property type="entry name" value="Galactose-binding domain-like"/>
    <property type="match status" value="1"/>
</dbReference>
<keyword evidence="4" id="KW-0272">Extracellular matrix</keyword>
<dbReference type="InterPro" id="IPR008211">
    <property type="entry name" value="Laminin_N"/>
</dbReference>
<feature type="domain" description="Fibronectin type-III" evidence="19">
    <location>
        <begin position="3341"/>
        <end position="3433"/>
    </location>
</feature>
<evidence type="ECO:0000256" key="1">
    <source>
        <dbReference type="ARBA" id="ARBA00004302"/>
    </source>
</evidence>
<evidence type="ECO:0000256" key="13">
    <source>
        <dbReference type="ARBA" id="ARBA00023292"/>
    </source>
</evidence>
<dbReference type="InterPro" id="IPR013783">
    <property type="entry name" value="Ig-like_fold"/>
</dbReference>
<feature type="disulfide bond" evidence="14">
    <location>
        <begin position="721"/>
        <end position="733"/>
    </location>
</feature>
<feature type="domain" description="Laminin EGF-like" evidence="18">
    <location>
        <begin position="668"/>
        <end position="720"/>
    </location>
</feature>
<dbReference type="FunFam" id="2.10.25.10:FF:000011">
    <property type="entry name" value="Cadherin EGF LAG seven-pass G-type receptor"/>
    <property type="match status" value="1"/>
</dbReference>
<feature type="disulfide bond" evidence="14">
    <location>
        <begin position="977"/>
        <end position="994"/>
    </location>
</feature>
<dbReference type="Pfam" id="PF00055">
    <property type="entry name" value="Laminin_N"/>
    <property type="match status" value="1"/>
</dbReference>
<feature type="domain" description="Fibronectin type-III" evidence="19">
    <location>
        <begin position="2585"/>
        <end position="2692"/>
    </location>
</feature>
<evidence type="ECO:0000313" key="22">
    <source>
        <dbReference type="Ensembl" id="ENSSTUP00000108556.1"/>
    </source>
</evidence>
<accession>A0A674EKI4</accession>
<proteinExistence type="predicted"/>
<dbReference type="GO" id="GO:0016020">
    <property type="term" value="C:membrane"/>
    <property type="evidence" value="ECO:0007669"/>
    <property type="project" value="UniProtKB-SubCell"/>
</dbReference>
<feature type="domain" description="Fibronectin type-III" evidence="19">
    <location>
        <begin position="1335"/>
        <end position="1435"/>
    </location>
</feature>
<dbReference type="SMART" id="SM00560">
    <property type="entry name" value="LamGL"/>
    <property type="match status" value="1"/>
</dbReference>
<dbReference type="Ensembl" id="ENSSTUT00000116261.1">
    <property type="protein sequence ID" value="ENSSTUP00000108556.1"/>
    <property type="gene ID" value="ENSSTUG00000048128.1"/>
</dbReference>
<keyword evidence="7" id="KW-0084">Basement membrane</keyword>
<dbReference type="PROSITE" id="PS51117">
    <property type="entry name" value="LAMININ_NTER"/>
    <property type="match status" value="1"/>
</dbReference>
<dbReference type="CDD" id="cd00055">
    <property type="entry name" value="EGF_Lam"/>
    <property type="match status" value="10"/>
</dbReference>
<dbReference type="GO" id="GO:0048513">
    <property type="term" value="P:animal organ development"/>
    <property type="evidence" value="ECO:0007669"/>
    <property type="project" value="UniProtKB-ARBA"/>
</dbReference>
<dbReference type="FunFam" id="2.10.25.10:FF:000275">
    <property type="entry name" value="usherin"/>
    <property type="match status" value="2"/>
</dbReference>
<dbReference type="FunFam" id="2.10.25.10:FF:000084">
    <property type="entry name" value="Laminin subunit alpha 3"/>
    <property type="match status" value="1"/>
</dbReference>
<dbReference type="FunFam" id="2.60.120.200:FF:000126">
    <property type="entry name" value="usherin"/>
    <property type="match status" value="1"/>
</dbReference>
<dbReference type="FunFam" id="2.60.40.10:FF:001004">
    <property type="entry name" value="Usherin"/>
    <property type="match status" value="1"/>
</dbReference>
<keyword evidence="16" id="KW-0472">Membrane</keyword>
<feature type="disulfide bond" evidence="14">
    <location>
        <begin position="691"/>
        <end position="700"/>
    </location>
</feature>
<evidence type="ECO:0000256" key="6">
    <source>
        <dbReference type="ARBA" id="ARBA00022737"/>
    </source>
</evidence>
<feature type="domain" description="Fibronectin type-III" evidence="19">
    <location>
        <begin position="2493"/>
        <end position="2584"/>
    </location>
</feature>
<dbReference type="PROSITE" id="PS01248">
    <property type="entry name" value="EGF_LAM_1"/>
    <property type="match status" value="2"/>
</dbReference>
<feature type="domain" description="Fibronectin type-III" evidence="19">
    <location>
        <begin position="3516"/>
        <end position="3602"/>
    </location>
</feature>
<dbReference type="PANTHER" id="PTHR46957:SF7">
    <property type="entry name" value="USHERIN"/>
    <property type="match status" value="1"/>
</dbReference>
<dbReference type="FunFam" id="2.60.40.10:FF:000819">
    <property type="entry name" value="Usherin"/>
    <property type="match status" value="1"/>
</dbReference>
<evidence type="ECO:0000259" key="17">
    <source>
        <dbReference type="PROSITE" id="PS50025"/>
    </source>
</evidence>
<keyword evidence="11" id="KW-0325">Glycoprotein</keyword>
<comment type="caution">
    <text evidence="14">Lacks conserved residue(s) required for the propagation of feature annotation.</text>
</comment>
<feature type="domain" description="Laminin EGF-like" evidence="18">
    <location>
        <begin position="975"/>
        <end position="1025"/>
    </location>
</feature>
<feature type="disulfide bond" evidence="14">
    <location>
        <begin position="742"/>
        <end position="751"/>
    </location>
</feature>
<dbReference type="SUPFAM" id="SSF57196">
    <property type="entry name" value="EGF/Laminin"/>
    <property type="match status" value="7"/>
</dbReference>
<feature type="domain" description="Fibronectin type-III" evidence="19">
    <location>
        <begin position="3603"/>
        <end position="3703"/>
    </location>
</feature>
<dbReference type="Pfam" id="PF13385">
    <property type="entry name" value="Laminin_G_3"/>
    <property type="match status" value="1"/>
</dbReference>
<evidence type="ECO:0000256" key="2">
    <source>
        <dbReference type="ARBA" id="ARBA00004316"/>
    </source>
</evidence>